<reference evidence="11 12" key="1">
    <citation type="submission" date="2018-10" db="EMBL/GenBank/DDBJ databases">
        <title>Lactobacillus sp. R7 and Lactobacillus sp. R19 isolated from fermented mustard green product of Taiwan.</title>
        <authorList>
            <person name="Lin S.-T."/>
        </authorList>
    </citation>
    <scope>NUCLEOTIDE SEQUENCE [LARGE SCALE GENOMIC DNA]</scope>
    <source>
        <strain evidence="11 12">BCRC 81127</strain>
    </source>
</reference>
<evidence type="ECO:0000256" key="1">
    <source>
        <dbReference type="ARBA" id="ARBA00004651"/>
    </source>
</evidence>
<keyword evidence="5 9" id="KW-0812">Transmembrane</keyword>
<comment type="function">
    <text evidence="8">The phosphoenolpyruvate-dependent sugar phosphotransferase system (PTS), a major carbohydrate active -transport system, catalyzes the phosphorylation of incoming sugar substrates concomitant with their translocation across the cell membrane.</text>
</comment>
<dbReference type="GO" id="GO:0008982">
    <property type="term" value="F:protein-N(PI)-phosphohistidine-sugar phosphotransferase activity"/>
    <property type="evidence" value="ECO:0007669"/>
    <property type="project" value="UniProtKB-UniRule"/>
</dbReference>
<gene>
    <name evidence="11" type="ORF">EGT49_06755</name>
</gene>
<dbReference type="InterPro" id="IPR004796">
    <property type="entry name" value="PTS_IIC_cello"/>
</dbReference>
<sequence>MNTVLTFLEKHFMPVANKIGSQRHLLAIRNGLISIMPLTIVGSIFAIFLNIPISGYDELIAPIRPALDIPFRFTIGVMGLYAAFAVAHYLGSSYKVDPLSAGLLGTLGYLISVVNPIQLTKDVGGMSAGRYMSIGDISSTSLFGAIVAALISVEIYRFFIQHKITIKLPDSVPPAVLKSFEALIPAFVIMVLFWGLRYGLKFDINSAITALVLPLKSLLVGNSLIGGLITIFLIQLFWSFGIHGENVLGPILRPMWDAAILENMDVFAKTGNAHNLPNLFTEQFFQWFVQVGGSGTTIALAILFLTSRSKFVKQMGGLTIVPGVFNISEPLVFGTPIVMNPILIIPFIVAPMVLTIVSYIATATGLVPMMMAKLPFTLFGPLGALLSTNWSIPAAILNVVNILIALVIYYPFFKIFEKQQLANEAKELEEEAQKQENDGVVGVEN</sequence>
<evidence type="ECO:0000256" key="9">
    <source>
        <dbReference type="SAM" id="Phobius"/>
    </source>
</evidence>
<protein>
    <recommendedName>
        <fullName evidence="8">Permease IIC component</fullName>
    </recommendedName>
</protein>
<evidence type="ECO:0000259" key="10">
    <source>
        <dbReference type="PROSITE" id="PS51105"/>
    </source>
</evidence>
<dbReference type="PIRSF" id="PIRSF006351">
    <property type="entry name" value="PTS_EIIC-Cellobiose"/>
    <property type="match status" value="1"/>
</dbReference>
<evidence type="ECO:0000256" key="6">
    <source>
        <dbReference type="ARBA" id="ARBA00022989"/>
    </source>
</evidence>
<feature type="transmembrane region" description="Helical" evidence="9">
    <location>
        <begin position="343"/>
        <end position="370"/>
    </location>
</feature>
<evidence type="ECO:0000256" key="8">
    <source>
        <dbReference type="PIRNR" id="PIRNR006351"/>
    </source>
</evidence>
<feature type="domain" description="PTS EIIC type-3" evidence="10">
    <location>
        <begin position="8"/>
        <end position="412"/>
    </location>
</feature>
<dbReference type="OrthoDB" id="1550290at2"/>
<feature type="transmembrane region" description="Helical" evidence="9">
    <location>
        <begin position="179"/>
        <end position="196"/>
    </location>
</feature>
<keyword evidence="6 9" id="KW-1133">Transmembrane helix</keyword>
<evidence type="ECO:0000256" key="2">
    <source>
        <dbReference type="ARBA" id="ARBA00022448"/>
    </source>
</evidence>
<dbReference type="NCBIfam" id="TIGR00410">
    <property type="entry name" value="lacE"/>
    <property type="match status" value="1"/>
</dbReference>
<dbReference type="Pfam" id="PF02378">
    <property type="entry name" value="PTS_EIIC"/>
    <property type="match status" value="1"/>
</dbReference>
<dbReference type="Proteomes" id="UP000298021">
    <property type="component" value="Unassembled WGS sequence"/>
</dbReference>
<feature type="transmembrane region" description="Helical" evidence="9">
    <location>
        <begin position="284"/>
        <end position="305"/>
    </location>
</feature>
<feature type="transmembrane region" description="Helical" evidence="9">
    <location>
        <begin position="71"/>
        <end position="90"/>
    </location>
</feature>
<organism evidence="11 12">
    <name type="scientific">Companilactobacillus suantsaicola</name>
    <dbReference type="NCBI Taxonomy" id="2487723"/>
    <lineage>
        <taxon>Bacteria</taxon>
        <taxon>Bacillati</taxon>
        <taxon>Bacillota</taxon>
        <taxon>Bacilli</taxon>
        <taxon>Lactobacillales</taxon>
        <taxon>Lactobacillaceae</taxon>
        <taxon>Companilactobacillus</taxon>
    </lineage>
</organism>
<evidence type="ECO:0000313" key="12">
    <source>
        <dbReference type="Proteomes" id="UP000298021"/>
    </source>
</evidence>
<feature type="transmembrane region" description="Helical" evidence="9">
    <location>
        <begin position="140"/>
        <end position="159"/>
    </location>
</feature>
<dbReference type="PROSITE" id="PS51105">
    <property type="entry name" value="PTS_EIIC_TYPE_3"/>
    <property type="match status" value="1"/>
</dbReference>
<dbReference type="EMBL" id="RKLY01000014">
    <property type="protein sequence ID" value="TGD23204.1"/>
    <property type="molecule type" value="Genomic_DNA"/>
</dbReference>
<accession>A0A4Z0JMT9</accession>
<keyword evidence="7 8" id="KW-0472">Membrane</keyword>
<dbReference type="GO" id="GO:0009401">
    <property type="term" value="P:phosphoenolpyruvate-dependent sugar phosphotransferase system"/>
    <property type="evidence" value="ECO:0007669"/>
    <property type="project" value="InterPro"/>
</dbReference>
<name>A0A4Z0JMT9_9LACO</name>
<dbReference type="InterPro" id="IPR051088">
    <property type="entry name" value="PTS_Sugar-EIIC/EIIB"/>
</dbReference>
<proteinExistence type="predicted"/>
<dbReference type="GO" id="GO:1901264">
    <property type="term" value="P:carbohydrate derivative transport"/>
    <property type="evidence" value="ECO:0007669"/>
    <property type="project" value="TreeGrafter"/>
</dbReference>
<dbReference type="RefSeq" id="WP_135372752.1">
    <property type="nucleotide sequence ID" value="NZ_RKLY01000014.1"/>
</dbReference>
<keyword evidence="2 8" id="KW-0813">Transport</keyword>
<evidence type="ECO:0000256" key="7">
    <source>
        <dbReference type="ARBA" id="ARBA00023136"/>
    </source>
</evidence>
<comment type="caution">
    <text evidence="11">The sequence shown here is derived from an EMBL/GenBank/DDBJ whole genome shotgun (WGS) entry which is preliminary data.</text>
</comment>
<dbReference type="PANTHER" id="PTHR33989">
    <property type="match status" value="1"/>
</dbReference>
<evidence type="ECO:0000256" key="3">
    <source>
        <dbReference type="ARBA" id="ARBA00022475"/>
    </source>
</evidence>
<keyword evidence="3 8" id="KW-1003">Cell membrane</keyword>
<feature type="transmembrane region" description="Helical" evidence="9">
    <location>
        <begin position="390"/>
        <end position="412"/>
    </location>
</feature>
<evidence type="ECO:0000256" key="5">
    <source>
        <dbReference type="ARBA" id="ARBA00022692"/>
    </source>
</evidence>
<feature type="transmembrane region" description="Helical" evidence="9">
    <location>
        <begin position="217"/>
        <end position="238"/>
    </location>
</feature>
<dbReference type="InterPro" id="IPR004501">
    <property type="entry name" value="PTS_EIIC_3"/>
</dbReference>
<dbReference type="PANTHER" id="PTHR33989:SF11">
    <property type="entry name" value="LICHENAN PERMEASE IIC COMPONENT"/>
    <property type="match status" value="1"/>
</dbReference>
<evidence type="ECO:0000313" key="11">
    <source>
        <dbReference type="EMBL" id="TGD23204.1"/>
    </source>
</evidence>
<dbReference type="InterPro" id="IPR003352">
    <property type="entry name" value="PTS_EIIC"/>
</dbReference>
<evidence type="ECO:0000256" key="4">
    <source>
        <dbReference type="ARBA" id="ARBA00022597"/>
    </source>
</evidence>
<dbReference type="GO" id="GO:0005886">
    <property type="term" value="C:plasma membrane"/>
    <property type="evidence" value="ECO:0007669"/>
    <property type="project" value="UniProtKB-SubCell"/>
</dbReference>
<keyword evidence="4 8" id="KW-0762">Sugar transport</keyword>
<feature type="transmembrane region" description="Helical" evidence="9">
    <location>
        <begin position="31"/>
        <end position="51"/>
    </location>
</feature>
<comment type="subcellular location">
    <subcellularLocation>
        <location evidence="1">Cell membrane</location>
        <topology evidence="1">Multi-pass membrane protein</topology>
    </subcellularLocation>
</comment>
<keyword evidence="12" id="KW-1185">Reference proteome</keyword>
<dbReference type="AlphaFoldDB" id="A0A4Z0JMT9"/>